<evidence type="ECO:0000259" key="6">
    <source>
        <dbReference type="PROSITE" id="PS50888"/>
    </source>
</evidence>
<proteinExistence type="predicted"/>
<keyword evidence="4" id="KW-0804">Transcription</keyword>
<evidence type="ECO:0000256" key="5">
    <source>
        <dbReference type="ARBA" id="ARBA00023242"/>
    </source>
</evidence>
<feature type="domain" description="BHLH" evidence="6">
    <location>
        <begin position="1"/>
        <end position="50"/>
    </location>
</feature>
<dbReference type="InterPro" id="IPR036638">
    <property type="entry name" value="HLH_DNA-bd_sf"/>
</dbReference>
<evidence type="ECO:0000256" key="1">
    <source>
        <dbReference type="ARBA" id="ARBA00004123"/>
    </source>
</evidence>
<dbReference type="GO" id="GO:0005737">
    <property type="term" value="C:cytoplasm"/>
    <property type="evidence" value="ECO:0007669"/>
    <property type="project" value="InterPro"/>
</dbReference>
<dbReference type="SUPFAM" id="SSF47459">
    <property type="entry name" value="HLH, helix-loop-helix DNA-binding domain"/>
    <property type="match status" value="1"/>
</dbReference>
<keyword evidence="5" id="KW-0539">Nucleus</keyword>
<protein>
    <recommendedName>
        <fullName evidence="6">BHLH domain-containing protein</fullName>
    </recommendedName>
</protein>
<keyword evidence="2" id="KW-0678">Repressor</keyword>
<comment type="subcellular location">
    <subcellularLocation>
        <location evidence="1">Nucleus</location>
    </subcellularLocation>
</comment>
<dbReference type="GO" id="GO:0005634">
    <property type="term" value="C:nucleus"/>
    <property type="evidence" value="ECO:0007669"/>
    <property type="project" value="UniProtKB-SubCell"/>
</dbReference>
<evidence type="ECO:0000256" key="3">
    <source>
        <dbReference type="ARBA" id="ARBA00023015"/>
    </source>
</evidence>
<dbReference type="AlphaFoldDB" id="A0A564YUS3"/>
<dbReference type="EMBL" id="CABIJS010000356">
    <property type="protein sequence ID" value="VUZ50324.1"/>
    <property type="molecule type" value="Genomic_DNA"/>
</dbReference>
<dbReference type="GO" id="GO:0000122">
    <property type="term" value="P:negative regulation of transcription by RNA polymerase II"/>
    <property type="evidence" value="ECO:0007669"/>
    <property type="project" value="InterPro"/>
</dbReference>
<keyword evidence="3" id="KW-0805">Transcription regulation</keyword>
<dbReference type="InterPro" id="IPR026052">
    <property type="entry name" value="DNA-bd_prot-inh"/>
</dbReference>
<evidence type="ECO:0000256" key="4">
    <source>
        <dbReference type="ARBA" id="ARBA00023163"/>
    </source>
</evidence>
<sequence length="81" mass="9163">MALDGVTCRKSSSVNKCLIQLKRMVPSVRGHKRIKKLELLQHVINYIQDLESALIQDVRINQISPSTNELELSNSSKSETQ</sequence>
<dbReference type="PROSITE" id="PS50888">
    <property type="entry name" value="BHLH"/>
    <property type="match status" value="1"/>
</dbReference>
<name>A0A564YUS3_HYMDI</name>
<accession>A0A564YUS3</accession>
<dbReference type="PANTHER" id="PTHR11723:SF17">
    <property type="entry name" value="PROTEIN EXTRA-MACROCHAETAE"/>
    <property type="match status" value="1"/>
</dbReference>
<dbReference type="PANTHER" id="PTHR11723">
    <property type="entry name" value="DNA-BINDING PROTEIN INHIBITOR"/>
    <property type="match status" value="1"/>
</dbReference>
<evidence type="ECO:0000313" key="8">
    <source>
        <dbReference type="Proteomes" id="UP000321570"/>
    </source>
</evidence>
<dbReference type="Gene3D" id="4.10.280.10">
    <property type="entry name" value="Helix-loop-helix DNA-binding domain"/>
    <property type="match status" value="1"/>
</dbReference>
<reference evidence="7 8" key="1">
    <citation type="submission" date="2019-07" db="EMBL/GenBank/DDBJ databases">
        <authorList>
            <person name="Jastrzebski P J."/>
            <person name="Paukszto L."/>
            <person name="Jastrzebski P J."/>
        </authorList>
    </citation>
    <scope>NUCLEOTIDE SEQUENCE [LARGE SCALE GENOMIC DNA]</scope>
    <source>
        <strain evidence="7 8">WMS-il1</strain>
    </source>
</reference>
<dbReference type="GO" id="GO:0046983">
    <property type="term" value="F:protein dimerization activity"/>
    <property type="evidence" value="ECO:0007669"/>
    <property type="project" value="InterPro"/>
</dbReference>
<evidence type="ECO:0000256" key="2">
    <source>
        <dbReference type="ARBA" id="ARBA00022491"/>
    </source>
</evidence>
<dbReference type="InterPro" id="IPR011598">
    <property type="entry name" value="bHLH_dom"/>
</dbReference>
<organism evidence="7 8">
    <name type="scientific">Hymenolepis diminuta</name>
    <name type="common">Rat tapeworm</name>
    <dbReference type="NCBI Taxonomy" id="6216"/>
    <lineage>
        <taxon>Eukaryota</taxon>
        <taxon>Metazoa</taxon>
        <taxon>Spiralia</taxon>
        <taxon>Lophotrochozoa</taxon>
        <taxon>Platyhelminthes</taxon>
        <taxon>Cestoda</taxon>
        <taxon>Eucestoda</taxon>
        <taxon>Cyclophyllidea</taxon>
        <taxon>Hymenolepididae</taxon>
        <taxon>Hymenolepis</taxon>
    </lineage>
</organism>
<dbReference type="Pfam" id="PF00010">
    <property type="entry name" value="HLH"/>
    <property type="match status" value="1"/>
</dbReference>
<keyword evidence="8" id="KW-1185">Reference proteome</keyword>
<dbReference type="GO" id="GO:0032922">
    <property type="term" value="P:circadian regulation of gene expression"/>
    <property type="evidence" value="ECO:0007669"/>
    <property type="project" value="TreeGrafter"/>
</dbReference>
<dbReference type="GO" id="GO:0030154">
    <property type="term" value="P:cell differentiation"/>
    <property type="evidence" value="ECO:0007669"/>
    <property type="project" value="TreeGrafter"/>
</dbReference>
<gene>
    <name evidence="7" type="ORF">WMSIL1_LOCUS9248</name>
</gene>
<evidence type="ECO:0000313" key="7">
    <source>
        <dbReference type="EMBL" id="VUZ50324.1"/>
    </source>
</evidence>
<dbReference type="Proteomes" id="UP000321570">
    <property type="component" value="Unassembled WGS sequence"/>
</dbReference>